<organism evidence="13 14">
    <name type="scientific">Sphingomonas glacialis</name>
    <dbReference type="NCBI Taxonomy" id="658225"/>
    <lineage>
        <taxon>Bacteria</taxon>
        <taxon>Pseudomonadati</taxon>
        <taxon>Pseudomonadota</taxon>
        <taxon>Alphaproteobacteria</taxon>
        <taxon>Sphingomonadales</taxon>
        <taxon>Sphingomonadaceae</taxon>
        <taxon>Sphingomonas</taxon>
    </lineage>
</organism>
<dbReference type="EMBL" id="RCZC01000002">
    <property type="protein sequence ID" value="TPG55055.1"/>
    <property type="molecule type" value="Genomic_DNA"/>
</dbReference>
<dbReference type="InterPro" id="IPR013986">
    <property type="entry name" value="DExx_box_DNA_helicase_dom_sf"/>
</dbReference>
<dbReference type="InterPro" id="IPR000212">
    <property type="entry name" value="DNA_helicase_UvrD/REP"/>
</dbReference>
<feature type="domain" description="UvrD-like helicase C-terminal" evidence="12">
    <location>
        <begin position="508"/>
        <end position="785"/>
    </location>
</feature>
<dbReference type="Gene3D" id="3.40.50.300">
    <property type="entry name" value="P-loop containing nucleotide triphosphate hydrolases"/>
    <property type="match status" value="2"/>
</dbReference>
<dbReference type="GO" id="GO:0016887">
    <property type="term" value="F:ATP hydrolysis activity"/>
    <property type="evidence" value="ECO:0007669"/>
    <property type="project" value="RHEA"/>
</dbReference>
<dbReference type="PANTHER" id="PTHR11070:SF59">
    <property type="entry name" value="DNA 3'-5' HELICASE"/>
    <property type="match status" value="1"/>
</dbReference>
<dbReference type="OrthoDB" id="9810135at2"/>
<comment type="similarity">
    <text evidence="1">Belongs to the helicase family. UvrD subfamily.</text>
</comment>
<evidence type="ECO:0000256" key="1">
    <source>
        <dbReference type="ARBA" id="ARBA00009922"/>
    </source>
</evidence>
<dbReference type="Proteomes" id="UP000319931">
    <property type="component" value="Unassembled WGS sequence"/>
</dbReference>
<dbReference type="Pfam" id="PF00580">
    <property type="entry name" value="UvrD-helicase"/>
    <property type="match status" value="1"/>
</dbReference>
<proteinExistence type="inferred from homology"/>
<gene>
    <name evidence="13" type="ORF">EAH76_10810</name>
</gene>
<dbReference type="GO" id="GO:0033202">
    <property type="term" value="C:DNA helicase complex"/>
    <property type="evidence" value="ECO:0007669"/>
    <property type="project" value="TreeGrafter"/>
</dbReference>
<dbReference type="InterPro" id="IPR014017">
    <property type="entry name" value="DNA_helicase_UvrD-like_C"/>
</dbReference>
<evidence type="ECO:0000256" key="10">
    <source>
        <dbReference type="PROSITE-ProRule" id="PRU00560"/>
    </source>
</evidence>
<dbReference type="PANTHER" id="PTHR11070">
    <property type="entry name" value="UVRD / RECB / PCRA DNA HELICASE FAMILY MEMBER"/>
    <property type="match status" value="1"/>
</dbReference>
<dbReference type="GO" id="GO:0043138">
    <property type="term" value="F:3'-5' DNA helicase activity"/>
    <property type="evidence" value="ECO:0007669"/>
    <property type="project" value="UniProtKB-EC"/>
</dbReference>
<keyword evidence="5 10" id="KW-0067">ATP-binding</keyword>
<feature type="domain" description="UvrD-like helicase ATP-binding" evidence="11">
    <location>
        <begin position="190"/>
        <end position="497"/>
    </location>
</feature>
<keyword evidence="4 10" id="KW-0347">Helicase</keyword>
<feature type="binding site" evidence="10">
    <location>
        <begin position="211"/>
        <end position="218"/>
    </location>
    <ligand>
        <name>ATP</name>
        <dbReference type="ChEBI" id="CHEBI:30616"/>
    </ligand>
</feature>
<keyword evidence="2 10" id="KW-0547">Nucleotide-binding</keyword>
<evidence type="ECO:0000256" key="5">
    <source>
        <dbReference type="ARBA" id="ARBA00022840"/>
    </source>
</evidence>
<evidence type="ECO:0000256" key="4">
    <source>
        <dbReference type="ARBA" id="ARBA00022806"/>
    </source>
</evidence>
<protein>
    <recommendedName>
        <fullName evidence="8">DNA 3'-5' helicase</fullName>
        <ecNumber evidence="8">5.6.2.4</ecNumber>
    </recommendedName>
</protein>
<sequence length="1146" mass="125812">MDGIEAVRRPAASYHAQAVARGLDPWTPFQLVLSEVERAGYVAEAIEPGSAQLDGALAKLLPDMGLILYSDTGDPFQHALLVAHELGHALFGDAVERCDVQPDRQGDESADDTGHVIAHGPRQRREIQMDMFARELVLPRPFVRAQHLEHDLGAMDIALRMGAHYDSVAQQLLDALLVPEAPPSKARPTIKLQSEQTQAAYSEITPYLLEAGPGTGKTETLVGRVTWLLGNQTVLPGEILVLTYSNKAAGELSARIAGDNVDALAEMWIGTFHAFGRDLIHAFGDRVHRSRTPHFIDRVRGIELLEHEVPKLDLYRLGELYDPTQTLDKALEAIARAQDEMCDAATYTALAQAQLDRARALPDDGSDSHVEALENAEVACDIATIYTRYEALKREQSLVDYGDYVMLGARLLETDADAQNYARRYAHVLVDEYQDVNEASVRLLKALCPGGRGLWAVGDPRQSIYRFRGASSRNIARFGVDFPSGRGSTLARNHRSREEIVKLVSHFGTGMTRVAGSGDPAFRPYEKLGPVRGPCGVTPELIVYPRTSCAAPALADMIAASVTQDASYRDHCILVTSNVKLATIARQLEELEIPTLFLGSLFERGEVKDVLSLLSLLNDKRAGAIVRVACMAEFAMSLDDVATMLRTLRSTAEAPDWIRHPDTVANAQSESGGAGVRALAATLNAVDRTQFISRIVCELLLDHSRLAARLAARTDPAGTTAAMAVWQLVNFTRTQRGRESHDISRMIARIRRLIQLGEGRELSQLPAAAQSIDAVRLMTIHGAKGLEFNSVHLLGLNEDTLPKTQRDKGFAPPEGMIQHARGSCSEELDASHREEQECLLYVALSRAQERLYLYRADQDERETRRPPSSFVERLKPFITERSLEPSRALPPAPCANAVSITLPEKWSVPAWQIDVYRKCQRRFLYVHLLGAGTALQKTVLRRVHDAVHDVCNVLADRVVMPECDALRDMVTAACSHPDIADHGNAYGLLDLATRLVQRYADARAQTTRRDHPEFQMSVAGVIVSARPHEILETPDGTVLRLLKTGHAAKKFGDTVEARMIVIEAGFDIPEASVEVLYLADAAAPEAVSTKRDTRAQNALNKMLITAVERIAEGVFPTQPHHSVCANCPALLQCNALPAGALNLRAD</sequence>
<comment type="catalytic activity">
    <reaction evidence="9">
        <text>ATP + H2O = ADP + phosphate + H(+)</text>
        <dbReference type="Rhea" id="RHEA:13065"/>
        <dbReference type="ChEBI" id="CHEBI:15377"/>
        <dbReference type="ChEBI" id="CHEBI:15378"/>
        <dbReference type="ChEBI" id="CHEBI:30616"/>
        <dbReference type="ChEBI" id="CHEBI:43474"/>
        <dbReference type="ChEBI" id="CHEBI:456216"/>
        <dbReference type="EC" id="5.6.2.4"/>
    </reaction>
</comment>
<dbReference type="SUPFAM" id="SSF52540">
    <property type="entry name" value="P-loop containing nucleoside triphosphate hydrolases"/>
    <property type="match status" value="1"/>
</dbReference>
<dbReference type="InterPro" id="IPR038726">
    <property type="entry name" value="PDDEXK_AddAB-type"/>
</dbReference>
<evidence type="ECO:0000313" key="14">
    <source>
        <dbReference type="Proteomes" id="UP000319931"/>
    </source>
</evidence>
<evidence type="ECO:0000256" key="7">
    <source>
        <dbReference type="ARBA" id="ARBA00034617"/>
    </source>
</evidence>
<dbReference type="AlphaFoldDB" id="A0A502FZW7"/>
<dbReference type="GO" id="GO:0005524">
    <property type="term" value="F:ATP binding"/>
    <property type="evidence" value="ECO:0007669"/>
    <property type="project" value="UniProtKB-UniRule"/>
</dbReference>
<comment type="catalytic activity">
    <reaction evidence="7">
        <text>Couples ATP hydrolysis with the unwinding of duplex DNA by translocating in the 3'-5' direction.</text>
        <dbReference type="EC" id="5.6.2.4"/>
    </reaction>
</comment>
<dbReference type="Gene3D" id="1.10.486.10">
    <property type="entry name" value="PCRA, domain 4"/>
    <property type="match status" value="1"/>
</dbReference>
<dbReference type="Pfam" id="PF13361">
    <property type="entry name" value="UvrD_C"/>
    <property type="match status" value="2"/>
</dbReference>
<evidence type="ECO:0000259" key="12">
    <source>
        <dbReference type="PROSITE" id="PS51217"/>
    </source>
</evidence>
<evidence type="ECO:0000259" key="11">
    <source>
        <dbReference type="PROSITE" id="PS51198"/>
    </source>
</evidence>
<dbReference type="Gene3D" id="1.10.10.160">
    <property type="match status" value="1"/>
</dbReference>
<keyword evidence="3 10" id="KW-0378">Hydrolase</keyword>
<dbReference type="GO" id="GO:0000725">
    <property type="term" value="P:recombinational repair"/>
    <property type="evidence" value="ECO:0007669"/>
    <property type="project" value="TreeGrafter"/>
</dbReference>
<reference evidence="13 14" key="1">
    <citation type="journal article" date="2019" name="Environ. Microbiol.">
        <title>Species interactions and distinct microbial communities in high Arctic permafrost affected cryosols are associated with the CH4 and CO2 gas fluxes.</title>
        <authorList>
            <person name="Altshuler I."/>
            <person name="Hamel J."/>
            <person name="Turney S."/>
            <person name="Magnuson E."/>
            <person name="Levesque R."/>
            <person name="Greer C."/>
            <person name="Whyte L.G."/>
        </authorList>
    </citation>
    <scope>NUCLEOTIDE SEQUENCE [LARGE SCALE GENOMIC DNA]</scope>
    <source>
        <strain evidence="13 14">E6.1</strain>
    </source>
</reference>
<dbReference type="EC" id="5.6.2.4" evidence="8"/>
<dbReference type="RefSeq" id="WP_140850193.1">
    <property type="nucleotide sequence ID" value="NZ_RCZC01000002.1"/>
</dbReference>
<dbReference type="InterPro" id="IPR027417">
    <property type="entry name" value="P-loop_NTPase"/>
</dbReference>
<evidence type="ECO:0000313" key="13">
    <source>
        <dbReference type="EMBL" id="TPG55055.1"/>
    </source>
</evidence>
<dbReference type="CDD" id="cd17932">
    <property type="entry name" value="DEXQc_UvrD"/>
    <property type="match status" value="1"/>
</dbReference>
<comment type="caution">
    <text evidence="13">The sequence shown here is derived from an EMBL/GenBank/DDBJ whole genome shotgun (WGS) entry which is preliminary data.</text>
</comment>
<dbReference type="InterPro" id="IPR014016">
    <property type="entry name" value="UvrD-like_ATP-bd"/>
</dbReference>
<keyword evidence="6" id="KW-0413">Isomerase</keyword>
<dbReference type="PROSITE" id="PS51217">
    <property type="entry name" value="UVRD_HELICASE_CTER"/>
    <property type="match status" value="1"/>
</dbReference>
<evidence type="ECO:0000256" key="2">
    <source>
        <dbReference type="ARBA" id="ARBA00022741"/>
    </source>
</evidence>
<dbReference type="GO" id="GO:0005829">
    <property type="term" value="C:cytosol"/>
    <property type="evidence" value="ECO:0007669"/>
    <property type="project" value="TreeGrafter"/>
</dbReference>
<evidence type="ECO:0000256" key="9">
    <source>
        <dbReference type="ARBA" id="ARBA00048988"/>
    </source>
</evidence>
<keyword evidence="14" id="KW-1185">Reference proteome</keyword>
<accession>A0A502FZW7</accession>
<evidence type="ECO:0000256" key="6">
    <source>
        <dbReference type="ARBA" id="ARBA00023235"/>
    </source>
</evidence>
<evidence type="ECO:0000256" key="3">
    <source>
        <dbReference type="ARBA" id="ARBA00022801"/>
    </source>
</evidence>
<dbReference type="Pfam" id="PF12705">
    <property type="entry name" value="PDDEXK_1"/>
    <property type="match status" value="1"/>
</dbReference>
<dbReference type="GO" id="GO:0003677">
    <property type="term" value="F:DNA binding"/>
    <property type="evidence" value="ECO:0007669"/>
    <property type="project" value="InterPro"/>
</dbReference>
<name>A0A502FZW7_9SPHN</name>
<dbReference type="PROSITE" id="PS51198">
    <property type="entry name" value="UVRD_HELICASE_ATP_BIND"/>
    <property type="match status" value="1"/>
</dbReference>
<evidence type="ECO:0000256" key="8">
    <source>
        <dbReference type="ARBA" id="ARBA00034808"/>
    </source>
</evidence>